<sequence length="381" mass="42274">MKLLSVLIILILILRKLTPCRGDDHPSRQASKPHAAEAKSLSEEELRRKIEELRSAKEKYGELDNMTYVELSDGGKMPVLALGTAMLEPALIAPVVSAALDLGYRAVDAAYVYGNEREVGSALRDKMRDGTVTRSELFIINKLWSTFHRRDLVEKACRQSLDAMGLDYFDLYLIHNPMSFKEGPNPLPKIANVLQYSEHDYLEAWYGIEGLVKKGLVKRGGLSNFNSVQIERVMDKGWIKPVVNQVECHPYLTQLRLEEFCLARNIKLSCFGVLGSKGTPPELTSGLPPVIDDPLVKVMAAGLGITPAQLLISYQHALGRSVVVKCSSASHLAQARAVVPLARRTWRRSTPSTATRGCSPSPEWATHIGTTRSGLRFNFIH</sequence>
<dbReference type="Pfam" id="PF00248">
    <property type="entry name" value="Aldo_ket_red"/>
    <property type="match status" value="1"/>
</dbReference>
<feature type="signal peptide" evidence="2">
    <location>
        <begin position="1"/>
        <end position="22"/>
    </location>
</feature>
<dbReference type="PROSITE" id="PS00798">
    <property type="entry name" value="ALDOKETO_REDUCTASE_1"/>
    <property type="match status" value="1"/>
</dbReference>
<reference evidence="4" key="1">
    <citation type="journal article" date="2013" name="BMC Genomics">
        <title>Unscrambling butterfly oogenesis.</title>
        <authorList>
            <person name="Carter J.M."/>
            <person name="Baker S.C."/>
            <person name="Pink R."/>
            <person name="Carter D.R."/>
            <person name="Collins A."/>
            <person name="Tomlin J."/>
            <person name="Gibbs M."/>
            <person name="Breuker C.J."/>
        </authorList>
    </citation>
    <scope>NUCLEOTIDE SEQUENCE</scope>
    <source>
        <tissue evidence="4">Ovary</tissue>
    </source>
</reference>
<dbReference type="SUPFAM" id="SSF51430">
    <property type="entry name" value="NAD(P)-linked oxidoreductase"/>
    <property type="match status" value="1"/>
</dbReference>
<dbReference type="GO" id="GO:0016491">
    <property type="term" value="F:oxidoreductase activity"/>
    <property type="evidence" value="ECO:0007669"/>
    <property type="project" value="InterPro"/>
</dbReference>
<evidence type="ECO:0000313" key="4">
    <source>
        <dbReference type="EMBL" id="JAA86660.1"/>
    </source>
</evidence>
<dbReference type="PRINTS" id="PR00069">
    <property type="entry name" value="ALDKETRDTASE"/>
</dbReference>
<feature type="domain" description="NADP-dependent oxidoreductase" evidence="3">
    <location>
        <begin position="89"/>
        <end position="337"/>
    </location>
</feature>
<dbReference type="InterPro" id="IPR023210">
    <property type="entry name" value="NADP_OxRdtase_dom"/>
</dbReference>
<feature type="region of interest" description="Disordered" evidence="1">
    <location>
        <begin position="23"/>
        <end position="42"/>
    </location>
</feature>
<protein>
    <submittedName>
        <fullName evidence="4">Aldo-keto reductase</fullName>
    </submittedName>
</protein>
<dbReference type="AlphaFoldDB" id="S4PH69"/>
<feature type="chain" id="PRO_5004531945" evidence="2">
    <location>
        <begin position="23"/>
        <end position="381"/>
    </location>
</feature>
<proteinExistence type="predicted"/>
<dbReference type="EMBL" id="GAIX01005900">
    <property type="protein sequence ID" value="JAA86660.1"/>
    <property type="molecule type" value="Transcribed_RNA"/>
</dbReference>
<accession>S4PH69</accession>
<evidence type="ECO:0000259" key="3">
    <source>
        <dbReference type="Pfam" id="PF00248"/>
    </source>
</evidence>
<name>S4PH69_9NEOP</name>
<dbReference type="InterPro" id="IPR018170">
    <property type="entry name" value="Aldo/ket_reductase_CS"/>
</dbReference>
<reference evidence="4" key="2">
    <citation type="submission" date="2013-05" db="EMBL/GenBank/DDBJ databases">
        <authorList>
            <person name="Carter J.-M."/>
            <person name="Baker S.C."/>
            <person name="Pink R."/>
            <person name="Carter D.R.F."/>
            <person name="Collins A."/>
            <person name="Tomlin J."/>
            <person name="Gibbs M."/>
            <person name="Breuker C.J."/>
        </authorList>
    </citation>
    <scope>NUCLEOTIDE SEQUENCE</scope>
    <source>
        <tissue evidence="4">Ovary</tissue>
    </source>
</reference>
<dbReference type="InterPro" id="IPR020471">
    <property type="entry name" value="AKR"/>
</dbReference>
<evidence type="ECO:0000256" key="2">
    <source>
        <dbReference type="SAM" id="SignalP"/>
    </source>
</evidence>
<dbReference type="InterPro" id="IPR036812">
    <property type="entry name" value="NAD(P)_OxRdtase_dom_sf"/>
</dbReference>
<dbReference type="PANTHER" id="PTHR11732">
    <property type="entry name" value="ALDO/KETO REDUCTASE"/>
    <property type="match status" value="1"/>
</dbReference>
<evidence type="ECO:0000256" key="1">
    <source>
        <dbReference type="SAM" id="MobiDB-lite"/>
    </source>
</evidence>
<organism evidence="4">
    <name type="scientific">Pararge aegeria</name>
    <name type="common">speckled wood butterfly</name>
    <dbReference type="NCBI Taxonomy" id="116150"/>
    <lineage>
        <taxon>Eukaryota</taxon>
        <taxon>Metazoa</taxon>
        <taxon>Ecdysozoa</taxon>
        <taxon>Arthropoda</taxon>
        <taxon>Hexapoda</taxon>
        <taxon>Insecta</taxon>
        <taxon>Pterygota</taxon>
        <taxon>Neoptera</taxon>
        <taxon>Endopterygota</taxon>
        <taxon>Lepidoptera</taxon>
        <taxon>Glossata</taxon>
        <taxon>Ditrysia</taxon>
        <taxon>Papilionoidea</taxon>
        <taxon>Nymphalidae</taxon>
        <taxon>Satyrinae</taxon>
        <taxon>Satyrini</taxon>
        <taxon>Parargina</taxon>
        <taxon>Pararge</taxon>
    </lineage>
</organism>
<dbReference type="Gene3D" id="3.20.20.100">
    <property type="entry name" value="NADP-dependent oxidoreductase domain"/>
    <property type="match status" value="1"/>
</dbReference>
<keyword evidence="2" id="KW-0732">Signal</keyword>